<evidence type="ECO:0000256" key="3">
    <source>
        <dbReference type="ARBA" id="ARBA00014376"/>
    </source>
</evidence>
<dbReference type="InterPro" id="IPR006300">
    <property type="entry name" value="FlgB"/>
</dbReference>
<comment type="subcellular location">
    <subcellularLocation>
        <location evidence="1 6">Bacterial flagellum basal body</location>
    </subcellularLocation>
</comment>
<comment type="caution">
    <text evidence="9">The sequence shown here is derived from an EMBL/GenBank/DDBJ whole genome shotgun (WGS) entry which is preliminary data.</text>
</comment>
<evidence type="ECO:0000256" key="4">
    <source>
        <dbReference type="ARBA" id="ARBA00023143"/>
    </source>
</evidence>
<evidence type="ECO:0000256" key="2">
    <source>
        <dbReference type="ARBA" id="ARBA00009677"/>
    </source>
</evidence>
<comment type="similarity">
    <text evidence="2 6">Belongs to the flagella basal body rod proteins family.</text>
</comment>
<keyword evidence="9" id="KW-0969">Cilium</keyword>
<dbReference type="EMBL" id="QFOT01000033">
    <property type="protein sequence ID" value="PZP56226.1"/>
    <property type="molecule type" value="Genomic_DNA"/>
</dbReference>
<evidence type="ECO:0000313" key="10">
    <source>
        <dbReference type="Proteomes" id="UP000249739"/>
    </source>
</evidence>
<keyword evidence="9" id="KW-0966">Cell projection</keyword>
<dbReference type="GO" id="GO:0030694">
    <property type="term" value="C:bacterial-type flagellum basal body, rod"/>
    <property type="evidence" value="ECO:0007669"/>
    <property type="project" value="InterPro"/>
</dbReference>
<proteinExistence type="inferred from homology"/>
<evidence type="ECO:0000259" key="8">
    <source>
        <dbReference type="Pfam" id="PF00460"/>
    </source>
</evidence>
<keyword evidence="9" id="KW-0282">Flagellum</keyword>
<dbReference type="NCBIfam" id="TIGR01396">
    <property type="entry name" value="FlgB"/>
    <property type="match status" value="1"/>
</dbReference>
<comment type="subunit">
    <text evidence="6">The basal body constitutes a major portion of the flagellar organelle and consists of a number of rings mounted on a central rod.</text>
</comment>
<protein>
    <recommendedName>
        <fullName evidence="3 6">Flagellar basal body rod protein FlgB</fullName>
    </recommendedName>
</protein>
<accession>A0A2W5HDQ3</accession>
<reference evidence="9 10" key="1">
    <citation type="submission" date="2017-08" db="EMBL/GenBank/DDBJ databases">
        <title>Infants hospitalized years apart are colonized by the same room-sourced microbial strains.</title>
        <authorList>
            <person name="Brooks B."/>
            <person name="Olm M.R."/>
            <person name="Firek B.A."/>
            <person name="Baker R."/>
            <person name="Thomas B.C."/>
            <person name="Morowitz M.J."/>
            <person name="Banfield J.F."/>
        </authorList>
    </citation>
    <scope>NUCLEOTIDE SEQUENCE [LARGE SCALE GENOMIC DNA]</scope>
    <source>
        <strain evidence="9">S2_006_000_R2_64</strain>
    </source>
</reference>
<name>A0A2W5HDQ3_9BACT</name>
<evidence type="ECO:0000256" key="5">
    <source>
        <dbReference type="ARBA" id="ARBA00024934"/>
    </source>
</evidence>
<feature type="region of interest" description="Disordered" evidence="7">
    <location>
        <begin position="67"/>
        <end position="87"/>
    </location>
</feature>
<feature type="domain" description="Flagellar basal body rod protein N-terminal" evidence="8">
    <location>
        <begin position="19"/>
        <end position="38"/>
    </location>
</feature>
<dbReference type="AlphaFoldDB" id="A0A2W5HDQ3"/>
<sequence>MTTENISLFQAVGAKMHYLQDRQKVISQNISNANTPDYRPSDLSKVDFGSTLDNVIKNKNAVKPVRMEATSPGHMGFNQKTPEARAEKQKVTYEVDPDKNAVVLEEQMMKASDTQMNYNLMLNIYASSTEMIRTSIGRRN</sequence>
<dbReference type="Proteomes" id="UP000249739">
    <property type="component" value="Unassembled WGS sequence"/>
</dbReference>
<dbReference type="InterPro" id="IPR001444">
    <property type="entry name" value="Flag_bb_rod_N"/>
</dbReference>
<dbReference type="Pfam" id="PF00460">
    <property type="entry name" value="Flg_bb_rod"/>
    <property type="match status" value="1"/>
</dbReference>
<dbReference type="PIRSF" id="PIRSF002889">
    <property type="entry name" value="Rod_FlgB"/>
    <property type="match status" value="1"/>
</dbReference>
<evidence type="ECO:0000256" key="1">
    <source>
        <dbReference type="ARBA" id="ARBA00004117"/>
    </source>
</evidence>
<evidence type="ECO:0000256" key="7">
    <source>
        <dbReference type="SAM" id="MobiDB-lite"/>
    </source>
</evidence>
<evidence type="ECO:0000313" key="9">
    <source>
        <dbReference type="EMBL" id="PZP56226.1"/>
    </source>
</evidence>
<keyword evidence="4 6" id="KW-0975">Bacterial flagellum</keyword>
<comment type="function">
    <text evidence="5 6">Structural component of flagellum, the bacterial motility apparatus. Part of the rod structure of flagellar basal body.</text>
</comment>
<gene>
    <name evidence="9" type="primary">flgB</name>
    <name evidence="9" type="ORF">DI586_04390</name>
</gene>
<evidence type="ECO:0000256" key="6">
    <source>
        <dbReference type="PIRNR" id="PIRNR002889"/>
    </source>
</evidence>
<dbReference type="GO" id="GO:0071973">
    <property type="term" value="P:bacterial-type flagellum-dependent cell motility"/>
    <property type="evidence" value="ECO:0007669"/>
    <property type="project" value="InterPro"/>
</dbReference>
<organism evidence="9 10">
    <name type="scientific">Micavibrio aeruginosavorus</name>
    <dbReference type="NCBI Taxonomy" id="349221"/>
    <lineage>
        <taxon>Bacteria</taxon>
        <taxon>Pseudomonadati</taxon>
        <taxon>Bdellovibrionota</taxon>
        <taxon>Bdellovibrionia</taxon>
        <taxon>Bdellovibrionales</taxon>
        <taxon>Pseudobdellovibrionaceae</taxon>
        <taxon>Micavibrio</taxon>
    </lineage>
</organism>